<feature type="domain" description="DUF6443" evidence="2">
    <location>
        <begin position="2"/>
        <end position="121"/>
    </location>
</feature>
<dbReference type="NCBIfam" id="TIGR03696">
    <property type="entry name" value="Rhs_assc_core"/>
    <property type="match status" value="1"/>
</dbReference>
<name>A0A1S9PBF4_9SPHI</name>
<accession>A0A1S9PBF4</accession>
<dbReference type="STRING" id="1792845.BC343_11810"/>
<sequence>MQSVIQYADGLGRGLQTVQRMGSPLGYDVVTPNEYDQYGREVKKYLPYIPSGSTAGAYQASALTTGVSGFYSTPPSGVATNTAPYSVTGLEASPLGRPEEVGAPGTAWQLGGGHTVRMDYRLNNSITWASDSVNSRRVSLFHVIINSDNSRSLARYSNAVYPDNSLTVTVSKDENWVSGRAGTTEEYKDQEGHVVLKRSYNYKNAVVKLERLSTYYVYDDKGNLCYVLPPETNADEDIAITSQTISKLGYEYWYDALGRPYRKKLPGKGWDFMVYNALDQVAMVQDANQRAKMPQEWTFTKYDALGRVVITGIYQYGGSMPDTSLYTPSGAGQAWLQSYYDSPSLTAPNWETRDNSTTTGYNNASTPVGTGYTFLSITLYDDYSATSLAPAAYSAPYGASQSVRGLPTQQYTNVLGTGTMLTSVTYYDSDARPLKVYKQHYLGGVNNTGNYDAVSTTYDFTNAPTTVSRQHFTSANAGTPLHMVNVQYIYDHAGRKLKTWQQVYNSGTATPRTLISKSAYNEVGQLQDKWLHSTDSVNFYEQVTYTYNQRGWLKKQSSGLFEEELFYETGTNKAYNGNIMYQFWGTGAAPNTSYYTYLYDKLNRLTSGVRNDNSSIEQGITYDKQGNITALQRTLNSTLADNLTYVYGGGNQLQSVTDATSNNAGQKSGTTSFAGKYDPNGNLAADPGKGVTGIVYNLVNLPKTVTFSGSTINYTYDASGAKLRRVSTAGPGTTTEYIDGIQYTGNTTTIDFIQTEEGQAFREGASYNYEYFLADHLGNTRVMFDTKMGYARKVESADYLPFGMQVPGLVNSPSNKYLYNRKELQDELAQYDYGARFYDPVVARWTGIDPLAEKARRFSTFVYGNNNPIRFIDPDGMEAEEADNDDPHAEPTFSSGVRTFFAKVFHPIAALAIGPPTRGFSNISANSERFATRGASDDSGSVLAGGQEGAGTESNAFRHTLWQATIASQFGSDIAQSFGDAHENNPNADLSQRVFTGKNALDNADMHVDLLNNQIGRQIGTASSGQGMNAIAGKVLNQFANTGLWTATRQKDGSYTISMTKITSKQFKALQARFKQLNNNARTAAGQAKIDEENGKAQLQQAQAGHNPPVM</sequence>
<organism evidence="4 5">
    <name type="scientific">Mucilaginibacter pedocola</name>
    <dbReference type="NCBI Taxonomy" id="1792845"/>
    <lineage>
        <taxon>Bacteria</taxon>
        <taxon>Pseudomonadati</taxon>
        <taxon>Bacteroidota</taxon>
        <taxon>Sphingobacteriia</taxon>
        <taxon>Sphingobacteriales</taxon>
        <taxon>Sphingobacteriaceae</taxon>
        <taxon>Mucilaginibacter</taxon>
    </lineage>
</organism>
<feature type="domain" description="DUF6973" evidence="3">
    <location>
        <begin position="947"/>
        <end position="1038"/>
    </location>
</feature>
<dbReference type="AlphaFoldDB" id="A0A1S9PBF4"/>
<evidence type="ECO:0008006" key="6">
    <source>
        <dbReference type="Google" id="ProtNLM"/>
    </source>
</evidence>
<dbReference type="Gene3D" id="2.180.10.10">
    <property type="entry name" value="RHS repeat-associated core"/>
    <property type="match status" value="1"/>
</dbReference>
<dbReference type="InterPro" id="IPR054246">
    <property type="entry name" value="DUF6973"/>
</dbReference>
<dbReference type="Proteomes" id="UP000189739">
    <property type="component" value="Unassembled WGS sequence"/>
</dbReference>
<evidence type="ECO:0000313" key="4">
    <source>
        <dbReference type="EMBL" id="OOQ58313.1"/>
    </source>
</evidence>
<gene>
    <name evidence="4" type="ORF">BC343_11810</name>
</gene>
<dbReference type="InterPro" id="IPR045619">
    <property type="entry name" value="DUF6443"/>
</dbReference>
<evidence type="ECO:0000256" key="1">
    <source>
        <dbReference type="SAM" id="MobiDB-lite"/>
    </source>
</evidence>
<comment type="caution">
    <text evidence="4">The sequence shown here is derived from an EMBL/GenBank/DDBJ whole genome shotgun (WGS) entry which is preliminary data.</text>
</comment>
<protein>
    <recommendedName>
        <fullName evidence="6">RHS repeat-associated core domain-containing protein</fullName>
    </recommendedName>
</protein>
<feature type="region of interest" description="Disordered" evidence="1">
    <location>
        <begin position="931"/>
        <end position="951"/>
    </location>
</feature>
<reference evidence="4 5" key="1">
    <citation type="submission" date="2016-07" db="EMBL/GenBank/DDBJ databases">
        <title>Genomic analysis of zinc-resistant bacterium Mucilaginibacter pedocola TBZ30.</title>
        <authorList>
            <person name="Huang J."/>
            <person name="Tang J."/>
        </authorList>
    </citation>
    <scope>NUCLEOTIDE SEQUENCE [LARGE SCALE GENOMIC DNA]</scope>
    <source>
        <strain evidence="4 5">TBZ30</strain>
    </source>
</reference>
<dbReference type="EMBL" id="MBTF01000034">
    <property type="protein sequence ID" value="OOQ58313.1"/>
    <property type="molecule type" value="Genomic_DNA"/>
</dbReference>
<dbReference type="InterPro" id="IPR022385">
    <property type="entry name" value="Rhs_assc_core"/>
</dbReference>
<evidence type="ECO:0000259" key="2">
    <source>
        <dbReference type="Pfam" id="PF20041"/>
    </source>
</evidence>
<evidence type="ECO:0000313" key="5">
    <source>
        <dbReference type="Proteomes" id="UP000189739"/>
    </source>
</evidence>
<evidence type="ECO:0000259" key="3">
    <source>
        <dbReference type="Pfam" id="PF22322"/>
    </source>
</evidence>
<keyword evidence="5" id="KW-1185">Reference proteome</keyword>
<proteinExistence type="predicted"/>
<dbReference type="Pfam" id="PF20041">
    <property type="entry name" value="DUF6443"/>
    <property type="match status" value="1"/>
</dbReference>
<dbReference type="Pfam" id="PF22322">
    <property type="entry name" value="DUF6973"/>
    <property type="match status" value="1"/>
</dbReference>